<accession>A0A4Z0NT37</accession>
<evidence type="ECO:0000313" key="2">
    <source>
        <dbReference type="EMBL" id="TGD99307.1"/>
    </source>
</evidence>
<evidence type="ECO:0000256" key="1">
    <source>
        <dbReference type="SAM" id="SignalP"/>
    </source>
</evidence>
<dbReference type="OrthoDB" id="8003810at2"/>
<feature type="signal peptide" evidence="1">
    <location>
        <begin position="1"/>
        <end position="20"/>
    </location>
</feature>
<gene>
    <name evidence="2" type="ORF">EU555_12310</name>
</gene>
<dbReference type="RefSeq" id="WP_135414940.1">
    <property type="nucleotide sequence ID" value="NZ_SRLB01000008.1"/>
</dbReference>
<feature type="chain" id="PRO_5021422433" description="Phosphate starvation-inducible protein PsiF" evidence="1">
    <location>
        <begin position="21"/>
        <end position="79"/>
    </location>
</feature>
<evidence type="ECO:0000313" key="3">
    <source>
        <dbReference type="Proteomes" id="UP000297535"/>
    </source>
</evidence>
<dbReference type="EMBL" id="SRLB01000008">
    <property type="protein sequence ID" value="TGD99307.1"/>
    <property type="molecule type" value="Genomic_DNA"/>
</dbReference>
<organism evidence="2 3">
    <name type="scientific">Methylobacterium nonmethylotrophicum</name>
    <dbReference type="NCBI Taxonomy" id="1141884"/>
    <lineage>
        <taxon>Bacteria</taxon>
        <taxon>Pseudomonadati</taxon>
        <taxon>Pseudomonadota</taxon>
        <taxon>Alphaproteobacteria</taxon>
        <taxon>Hyphomicrobiales</taxon>
        <taxon>Methylobacteriaceae</taxon>
        <taxon>Methylobacterium</taxon>
    </lineage>
</organism>
<dbReference type="Proteomes" id="UP000297535">
    <property type="component" value="Unassembled WGS sequence"/>
</dbReference>
<comment type="caution">
    <text evidence="2">The sequence shown here is derived from an EMBL/GenBank/DDBJ whole genome shotgun (WGS) entry which is preliminary data.</text>
</comment>
<name>A0A4Z0NT37_9HYPH</name>
<proteinExistence type="predicted"/>
<evidence type="ECO:0008006" key="4">
    <source>
        <dbReference type="Google" id="ProtNLM"/>
    </source>
</evidence>
<sequence>MLKSALIVLVLAGSMSAANAQSYTAPSPTDVPTTATRTLSKADRKVACTGAADRRGLRGLTRQQFRAACRGRPIPRSVN</sequence>
<keyword evidence="1" id="KW-0732">Signal</keyword>
<dbReference type="AlphaFoldDB" id="A0A4Z0NT37"/>
<keyword evidence="3" id="KW-1185">Reference proteome</keyword>
<protein>
    <recommendedName>
        <fullName evidence="4">Phosphate starvation-inducible protein PsiF</fullName>
    </recommendedName>
</protein>
<reference evidence="2 3" key="1">
    <citation type="submission" date="2019-04" db="EMBL/GenBank/DDBJ databases">
        <authorList>
            <person name="Feng G."/>
            <person name="Zhu H."/>
        </authorList>
    </citation>
    <scope>NUCLEOTIDE SEQUENCE [LARGE SCALE GENOMIC DNA]</scope>
    <source>
        <strain evidence="2 3">6HR-1</strain>
    </source>
</reference>